<protein>
    <submittedName>
        <fullName evidence="2">Uncharacterized protein</fullName>
    </submittedName>
</protein>
<evidence type="ECO:0000313" key="2">
    <source>
        <dbReference type="EMBL" id="TKW22281.1"/>
    </source>
</evidence>
<organism evidence="2 3">
    <name type="scientific">Setaria viridis</name>
    <name type="common">Green bristlegrass</name>
    <name type="synonym">Setaria italica subsp. viridis</name>
    <dbReference type="NCBI Taxonomy" id="4556"/>
    <lineage>
        <taxon>Eukaryota</taxon>
        <taxon>Viridiplantae</taxon>
        <taxon>Streptophyta</taxon>
        <taxon>Embryophyta</taxon>
        <taxon>Tracheophyta</taxon>
        <taxon>Spermatophyta</taxon>
        <taxon>Magnoliopsida</taxon>
        <taxon>Liliopsida</taxon>
        <taxon>Poales</taxon>
        <taxon>Poaceae</taxon>
        <taxon>PACMAD clade</taxon>
        <taxon>Panicoideae</taxon>
        <taxon>Panicodae</taxon>
        <taxon>Paniceae</taxon>
        <taxon>Cenchrinae</taxon>
        <taxon>Setaria</taxon>
    </lineage>
</organism>
<evidence type="ECO:0000256" key="1">
    <source>
        <dbReference type="SAM" id="MobiDB-lite"/>
    </source>
</evidence>
<feature type="compositionally biased region" description="Low complexity" evidence="1">
    <location>
        <begin position="79"/>
        <end position="95"/>
    </location>
</feature>
<keyword evidence="3" id="KW-1185">Reference proteome</keyword>
<dbReference type="Proteomes" id="UP000298652">
    <property type="component" value="Chromosome 4"/>
</dbReference>
<feature type="region of interest" description="Disordered" evidence="1">
    <location>
        <begin position="18"/>
        <end position="53"/>
    </location>
</feature>
<dbReference type="EMBL" id="CM016555">
    <property type="protein sequence ID" value="TKW22281.1"/>
    <property type="molecule type" value="Genomic_DNA"/>
</dbReference>
<gene>
    <name evidence="2" type="ORF">SEVIR_4G218601v2</name>
</gene>
<name>A0A4U6UZT5_SETVI</name>
<feature type="compositionally biased region" description="Basic residues" evidence="1">
    <location>
        <begin position="40"/>
        <end position="53"/>
    </location>
</feature>
<accession>A0A4U6UZT5</accession>
<dbReference type="AlphaFoldDB" id="A0A4U6UZT5"/>
<dbReference type="Gramene" id="TKW22281">
    <property type="protein sequence ID" value="TKW22281"/>
    <property type="gene ID" value="SEVIR_4G218601v2"/>
</dbReference>
<feature type="compositionally biased region" description="Basic residues" evidence="1">
    <location>
        <begin position="18"/>
        <end position="30"/>
    </location>
</feature>
<feature type="region of interest" description="Disordered" evidence="1">
    <location>
        <begin position="79"/>
        <end position="128"/>
    </location>
</feature>
<evidence type="ECO:0000313" key="3">
    <source>
        <dbReference type="Proteomes" id="UP000298652"/>
    </source>
</evidence>
<reference evidence="2" key="1">
    <citation type="submission" date="2019-03" db="EMBL/GenBank/DDBJ databases">
        <title>WGS assembly of Setaria viridis.</title>
        <authorList>
            <person name="Huang P."/>
            <person name="Jenkins J."/>
            <person name="Grimwood J."/>
            <person name="Barry K."/>
            <person name="Healey A."/>
            <person name="Mamidi S."/>
            <person name="Sreedasyam A."/>
            <person name="Shu S."/>
            <person name="Feldman M."/>
            <person name="Wu J."/>
            <person name="Yu Y."/>
            <person name="Chen C."/>
            <person name="Johnson J."/>
            <person name="Rokhsar D."/>
            <person name="Baxter I."/>
            <person name="Schmutz J."/>
            <person name="Brutnell T."/>
            <person name="Kellogg E."/>
        </authorList>
    </citation>
    <scope>NUCLEOTIDE SEQUENCE [LARGE SCALE GENOMIC DNA]</scope>
</reference>
<proteinExistence type="predicted"/>
<sequence>MLLSQRLFQAAADKLLSRRRPSPLQRRRGAKGGGVLLSRLSRRRRRPSPLRRARPLLAVAIPTPAEALLSRRWRRPVESAEQAAAAALPRRSPSTPARPPRRHAPRCPAPVTASRPAPVRLPPAATLW</sequence>